<name>A0A8B6D164_MYTGA</name>
<sequence>LSSRPFKKYRLRGAAYYADNEINMHRYGRETDNSRTDDISSGVWKESREVGVGRARTNDGKVVVVTNYRPAGNRPGVYSQQCSSTLGHIKI</sequence>
<dbReference type="InterPro" id="IPR035940">
    <property type="entry name" value="CAP_sf"/>
</dbReference>
<comment type="caution">
    <text evidence="1">The sequence shown here is derived from an EMBL/GenBank/DDBJ whole genome shotgun (WGS) entry which is preliminary data.</text>
</comment>
<organism evidence="1 2">
    <name type="scientific">Mytilus galloprovincialis</name>
    <name type="common">Mediterranean mussel</name>
    <dbReference type="NCBI Taxonomy" id="29158"/>
    <lineage>
        <taxon>Eukaryota</taxon>
        <taxon>Metazoa</taxon>
        <taxon>Spiralia</taxon>
        <taxon>Lophotrochozoa</taxon>
        <taxon>Mollusca</taxon>
        <taxon>Bivalvia</taxon>
        <taxon>Autobranchia</taxon>
        <taxon>Pteriomorphia</taxon>
        <taxon>Mytilida</taxon>
        <taxon>Mytiloidea</taxon>
        <taxon>Mytilidae</taxon>
        <taxon>Mytilinae</taxon>
        <taxon>Mytilus</taxon>
    </lineage>
</organism>
<reference evidence="1" key="1">
    <citation type="submission" date="2018-11" db="EMBL/GenBank/DDBJ databases">
        <authorList>
            <person name="Alioto T."/>
            <person name="Alioto T."/>
        </authorList>
    </citation>
    <scope>NUCLEOTIDE SEQUENCE</scope>
</reference>
<proteinExistence type="predicted"/>
<dbReference type="Proteomes" id="UP000596742">
    <property type="component" value="Unassembled WGS sequence"/>
</dbReference>
<gene>
    <name evidence="1" type="ORF">MGAL_10B051036</name>
</gene>
<dbReference type="Gene3D" id="3.40.33.10">
    <property type="entry name" value="CAP"/>
    <property type="match status" value="1"/>
</dbReference>
<evidence type="ECO:0000313" key="2">
    <source>
        <dbReference type="Proteomes" id="UP000596742"/>
    </source>
</evidence>
<feature type="non-terminal residue" evidence="1">
    <location>
        <position position="91"/>
    </location>
</feature>
<dbReference type="SUPFAM" id="SSF55797">
    <property type="entry name" value="PR-1-like"/>
    <property type="match status" value="1"/>
</dbReference>
<dbReference type="OrthoDB" id="337038at2759"/>
<evidence type="ECO:0008006" key="3">
    <source>
        <dbReference type="Google" id="ProtNLM"/>
    </source>
</evidence>
<dbReference type="AlphaFoldDB" id="A0A8B6D164"/>
<keyword evidence="2" id="KW-1185">Reference proteome</keyword>
<dbReference type="EMBL" id="UYJE01002671">
    <property type="protein sequence ID" value="VDI12785.1"/>
    <property type="molecule type" value="Genomic_DNA"/>
</dbReference>
<evidence type="ECO:0000313" key="1">
    <source>
        <dbReference type="EMBL" id="VDI12785.1"/>
    </source>
</evidence>
<accession>A0A8B6D164</accession>
<protein>
    <recommendedName>
        <fullName evidence="3">SCP domain-containing protein</fullName>
    </recommendedName>
</protein>